<feature type="coiled-coil region" evidence="1">
    <location>
        <begin position="182"/>
        <end position="209"/>
    </location>
</feature>
<reference evidence="3 4" key="1">
    <citation type="submission" date="2015-12" db="EMBL/GenBank/DDBJ databases">
        <title>Bacillus cereus Group isolate.</title>
        <authorList>
            <person name="Kovac J."/>
        </authorList>
    </citation>
    <scope>NUCLEOTIDE SEQUENCE [LARGE SCALE GENOMIC DNA]</scope>
    <source>
        <strain evidence="3 4">FSL K6-0073</strain>
    </source>
</reference>
<dbReference type="Pfam" id="PF13730">
    <property type="entry name" value="HTH_36"/>
    <property type="match status" value="1"/>
</dbReference>
<feature type="compositionally biased region" description="Basic and acidic residues" evidence="2">
    <location>
        <begin position="114"/>
        <end position="130"/>
    </location>
</feature>
<keyword evidence="1" id="KW-0175">Coiled coil</keyword>
<evidence type="ECO:0000313" key="4">
    <source>
        <dbReference type="Proteomes" id="UP000075476"/>
    </source>
</evidence>
<dbReference type="InterPro" id="IPR036388">
    <property type="entry name" value="WH-like_DNA-bd_sf"/>
</dbReference>
<dbReference type="Gene3D" id="1.10.10.10">
    <property type="entry name" value="Winged helix-like DNA-binding domain superfamily/Winged helix DNA-binding domain"/>
    <property type="match status" value="1"/>
</dbReference>
<organism evidence="3 4">
    <name type="scientific">Bacillus cereus</name>
    <dbReference type="NCBI Taxonomy" id="1396"/>
    <lineage>
        <taxon>Bacteria</taxon>
        <taxon>Bacillati</taxon>
        <taxon>Bacillota</taxon>
        <taxon>Bacilli</taxon>
        <taxon>Bacillales</taxon>
        <taxon>Bacillaceae</taxon>
        <taxon>Bacillus</taxon>
        <taxon>Bacillus cereus group</taxon>
    </lineage>
</organism>
<feature type="compositionally biased region" description="Basic and acidic residues" evidence="2">
    <location>
        <begin position="160"/>
        <end position="173"/>
    </location>
</feature>
<sequence length="318" mass="37109">MLDSVIQMRGTVYEKGFGLLAQHVMRDRSLHKNAKLIYAYLCSYAWGNTNEERTAFPSVDIQCTDLGMSEDTYYKYRKQLITKGYINIEKQKNEKGQFSRNLYYIESVVIPKENTEEPSPKKSGMDEKPKPSPKNPGTEKPSSEKPSTEKSGTNKKKDKKDKLIKKQDNKKEQIINSSSSNTDNLLNIVEELNLENEEEEEYINQMSNLFYKSVIERLRDRKIFKNKQQFFDVLKTLQEKNVRIGTMKQVDKSIDEFLKTVEERSQTSNPVQKPTIFYAGRLAMVIERENTVETAKAFIRKNKDEFKGNVLFFNWLDQ</sequence>
<dbReference type="EMBL" id="LOMO01000201">
    <property type="protein sequence ID" value="KXY33045.1"/>
    <property type="molecule type" value="Genomic_DNA"/>
</dbReference>
<comment type="caution">
    <text evidence="3">The sequence shown here is derived from an EMBL/GenBank/DDBJ whole genome shotgun (WGS) entry which is preliminary data.</text>
</comment>
<feature type="region of interest" description="Disordered" evidence="2">
    <location>
        <begin position="114"/>
        <end position="178"/>
    </location>
</feature>
<accession>A0A9X0MDU4</accession>
<dbReference type="Proteomes" id="UP000075476">
    <property type="component" value="Unassembled WGS sequence"/>
</dbReference>
<evidence type="ECO:0000256" key="1">
    <source>
        <dbReference type="SAM" id="Coils"/>
    </source>
</evidence>
<protein>
    <submittedName>
        <fullName evidence="3">Replication protein</fullName>
    </submittedName>
</protein>
<dbReference type="RefSeq" id="WP_061663793.1">
    <property type="nucleotide sequence ID" value="NZ_JBPCHO010000033.1"/>
</dbReference>
<evidence type="ECO:0000313" key="3">
    <source>
        <dbReference type="EMBL" id="KXY33045.1"/>
    </source>
</evidence>
<gene>
    <name evidence="3" type="ORF">AT268_16915</name>
</gene>
<dbReference type="AlphaFoldDB" id="A0A9X0MDU4"/>
<evidence type="ECO:0000256" key="2">
    <source>
        <dbReference type="SAM" id="MobiDB-lite"/>
    </source>
</evidence>
<proteinExistence type="predicted"/>
<name>A0A9X0MDU4_BACCE</name>